<evidence type="ECO:0000256" key="2">
    <source>
        <dbReference type="ARBA" id="ARBA00023125"/>
    </source>
</evidence>
<feature type="domain" description="IclR-ED" evidence="5">
    <location>
        <begin position="78"/>
        <end position="260"/>
    </location>
</feature>
<dbReference type="STRING" id="1123291.SAMN04490355_107913"/>
<keyword evidence="1" id="KW-0805">Transcription regulation</keyword>
<dbReference type="InterPro" id="IPR014757">
    <property type="entry name" value="Tscrpt_reg_IclR_C"/>
</dbReference>
<dbReference type="Proteomes" id="UP000199520">
    <property type="component" value="Unassembled WGS sequence"/>
</dbReference>
<organism evidence="6 7">
    <name type="scientific">Pelosinus propionicus DSM 13327</name>
    <dbReference type="NCBI Taxonomy" id="1123291"/>
    <lineage>
        <taxon>Bacteria</taxon>
        <taxon>Bacillati</taxon>
        <taxon>Bacillota</taxon>
        <taxon>Negativicutes</taxon>
        <taxon>Selenomonadales</taxon>
        <taxon>Sporomusaceae</taxon>
        <taxon>Pelosinus</taxon>
    </lineage>
</organism>
<evidence type="ECO:0000313" key="7">
    <source>
        <dbReference type="Proteomes" id="UP000199520"/>
    </source>
</evidence>
<dbReference type="OrthoDB" id="9791752at2"/>
<dbReference type="Gene3D" id="1.10.10.10">
    <property type="entry name" value="Winged helix-like DNA-binding domain superfamily/Winged helix DNA-binding domain"/>
    <property type="match status" value="1"/>
</dbReference>
<dbReference type="PANTHER" id="PTHR30136">
    <property type="entry name" value="HELIX-TURN-HELIX TRANSCRIPTIONAL REGULATOR, ICLR FAMILY"/>
    <property type="match status" value="1"/>
</dbReference>
<evidence type="ECO:0000256" key="1">
    <source>
        <dbReference type="ARBA" id="ARBA00023015"/>
    </source>
</evidence>
<dbReference type="PROSITE" id="PS51078">
    <property type="entry name" value="ICLR_ED"/>
    <property type="match status" value="1"/>
</dbReference>
<feature type="domain" description="HTH iclR-type" evidence="4">
    <location>
        <begin position="15"/>
        <end position="77"/>
    </location>
</feature>
<dbReference type="PROSITE" id="PS51077">
    <property type="entry name" value="HTH_ICLR"/>
    <property type="match status" value="1"/>
</dbReference>
<dbReference type="GO" id="GO:0003700">
    <property type="term" value="F:DNA-binding transcription factor activity"/>
    <property type="evidence" value="ECO:0007669"/>
    <property type="project" value="TreeGrafter"/>
</dbReference>
<dbReference type="GO" id="GO:0003677">
    <property type="term" value="F:DNA binding"/>
    <property type="evidence" value="ECO:0007669"/>
    <property type="project" value="UniProtKB-KW"/>
</dbReference>
<dbReference type="SMART" id="SM00346">
    <property type="entry name" value="HTH_ICLR"/>
    <property type="match status" value="1"/>
</dbReference>
<evidence type="ECO:0000313" key="6">
    <source>
        <dbReference type="EMBL" id="SFM33535.1"/>
    </source>
</evidence>
<proteinExistence type="predicted"/>
<evidence type="ECO:0000259" key="5">
    <source>
        <dbReference type="PROSITE" id="PS51078"/>
    </source>
</evidence>
<dbReference type="GO" id="GO:0045892">
    <property type="term" value="P:negative regulation of DNA-templated transcription"/>
    <property type="evidence" value="ECO:0007669"/>
    <property type="project" value="TreeGrafter"/>
</dbReference>
<sequence length="260" mass="28685">MKESEAKESVTESNIDPTLKAIAIMEYLSTCSTGKGIADISRGTGLNKSTIHRILNALVARNYVIKDEETRLYRLGLKILQLSNVVLDSLQVKNIAHDLMLSLAEECRETIHLIWLEGNKGVYVDKIDTPESVGLLSQMGMQITLYCTAAGKAILAFSEASQIEDYLQKTDIVAMTPFTLCDKQQIILQLKQIRYQGYALDKEENRLGIVCVAAPIFQGKKPIAAISISGPAFRFSSEIAEGWALRLIETCVNVSKKLGS</sequence>
<keyword evidence="2 6" id="KW-0238">DNA-binding</keyword>
<dbReference type="PANTHER" id="PTHR30136:SF7">
    <property type="entry name" value="HTH-TYPE TRANSCRIPTIONAL REGULATOR KDGR-RELATED"/>
    <property type="match status" value="1"/>
</dbReference>
<evidence type="ECO:0000256" key="3">
    <source>
        <dbReference type="ARBA" id="ARBA00023163"/>
    </source>
</evidence>
<dbReference type="InterPro" id="IPR029016">
    <property type="entry name" value="GAF-like_dom_sf"/>
</dbReference>
<dbReference type="Pfam" id="PF01614">
    <property type="entry name" value="IclR_C"/>
    <property type="match status" value="1"/>
</dbReference>
<keyword evidence="3" id="KW-0804">Transcription</keyword>
<dbReference type="EMBL" id="FOTS01000079">
    <property type="protein sequence ID" value="SFM33535.1"/>
    <property type="molecule type" value="Genomic_DNA"/>
</dbReference>
<reference evidence="7" key="1">
    <citation type="submission" date="2016-10" db="EMBL/GenBank/DDBJ databases">
        <authorList>
            <person name="Varghese N."/>
            <person name="Submissions S."/>
        </authorList>
    </citation>
    <scope>NUCLEOTIDE SEQUENCE [LARGE SCALE GENOMIC DNA]</scope>
    <source>
        <strain evidence="7">DSM 13327</strain>
    </source>
</reference>
<dbReference type="InterPro" id="IPR036388">
    <property type="entry name" value="WH-like_DNA-bd_sf"/>
</dbReference>
<accession>A0A1I4Q1M4</accession>
<dbReference type="InterPro" id="IPR050707">
    <property type="entry name" value="HTH_MetabolicPath_Reg"/>
</dbReference>
<dbReference type="RefSeq" id="WP_090944174.1">
    <property type="nucleotide sequence ID" value="NZ_FOTS01000079.1"/>
</dbReference>
<dbReference type="InterPro" id="IPR036390">
    <property type="entry name" value="WH_DNA-bd_sf"/>
</dbReference>
<gene>
    <name evidence="6" type="ORF">SAMN04490355_107913</name>
</gene>
<dbReference type="AlphaFoldDB" id="A0A1I4Q1M4"/>
<dbReference type="SUPFAM" id="SSF46785">
    <property type="entry name" value="Winged helix' DNA-binding domain"/>
    <property type="match status" value="1"/>
</dbReference>
<dbReference type="Gene3D" id="3.30.450.40">
    <property type="match status" value="1"/>
</dbReference>
<keyword evidence="7" id="KW-1185">Reference proteome</keyword>
<dbReference type="SUPFAM" id="SSF55781">
    <property type="entry name" value="GAF domain-like"/>
    <property type="match status" value="1"/>
</dbReference>
<protein>
    <submittedName>
        <fullName evidence="6">DNA-binding transcriptional regulator, IclR family</fullName>
    </submittedName>
</protein>
<dbReference type="InterPro" id="IPR005471">
    <property type="entry name" value="Tscrpt_reg_IclR_N"/>
</dbReference>
<name>A0A1I4Q1M4_9FIRM</name>
<dbReference type="Pfam" id="PF09339">
    <property type="entry name" value="HTH_IclR"/>
    <property type="match status" value="1"/>
</dbReference>
<evidence type="ECO:0000259" key="4">
    <source>
        <dbReference type="PROSITE" id="PS51077"/>
    </source>
</evidence>